<dbReference type="AlphaFoldDB" id="A0A9W9F3M6"/>
<proteinExistence type="predicted"/>
<dbReference type="EMBL" id="JAPQKH010000006">
    <property type="protein sequence ID" value="KAJ5093020.1"/>
    <property type="molecule type" value="Genomic_DNA"/>
</dbReference>
<gene>
    <name evidence="1" type="ORF">N7456_008881</name>
</gene>
<dbReference type="Proteomes" id="UP001149165">
    <property type="component" value="Unassembled WGS sequence"/>
</dbReference>
<protein>
    <submittedName>
        <fullName evidence="1">Uncharacterized protein</fullName>
    </submittedName>
</protein>
<sequence>MASDNWSSHISLGGWGQTLAHIWTSLLRSGKVTKEPAGHFDLGMAHRRAVVQSSAKNIVQMLKCSTGWPKNLNR</sequence>
<organism evidence="1 2">
    <name type="scientific">Penicillium angulare</name>
    <dbReference type="NCBI Taxonomy" id="116970"/>
    <lineage>
        <taxon>Eukaryota</taxon>
        <taxon>Fungi</taxon>
        <taxon>Dikarya</taxon>
        <taxon>Ascomycota</taxon>
        <taxon>Pezizomycotina</taxon>
        <taxon>Eurotiomycetes</taxon>
        <taxon>Eurotiomycetidae</taxon>
        <taxon>Eurotiales</taxon>
        <taxon>Aspergillaceae</taxon>
        <taxon>Penicillium</taxon>
    </lineage>
</organism>
<keyword evidence="2" id="KW-1185">Reference proteome</keyword>
<accession>A0A9W9F3M6</accession>
<name>A0A9W9F3M6_9EURO</name>
<evidence type="ECO:0000313" key="2">
    <source>
        <dbReference type="Proteomes" id="UP001149165"/>
    </source>
</evidence>
<evidence type="ECO:0000313" key="1">
    <source>
        <dbReference type="EMBL" id="KAJ5093020.1"/>
    </source>
</evidence>
<comment type="caution">
    <text evidence="1">The sequence shown here is derived from an EMBL/GenBank/DDBJ whole genome shotgun (WGS) entry which is preliminary data.</text>
</comment>
<reference evidence="1" key="2">
    <citation type="journal article" date="2023" name="IMA Fungus">
        <title>Comparative genomic study of the Penicillium genus elucidates a diverse pangenome and 15 lateral gene transfer events.</title>
        <authorList>
            <person name="Petersen C."/>
            <person name="Sorensen T."/>
            <person name="Nielsen M.R."/>
            <person name="Sondergaard T.E."/>
            <person name="Sorensen J.L."/>
            <person name="Fitzpatrick D.A."/>
            <person name="Frisvad J.C."/>
            <person name="Nielsen K.L."/>
        </authorList>
    </citation>
    <scope>NUCLEOTIDE SEQUENCE</scope>
    <source>
        <strain evidence="1">IBT 30069</strain>
    </source>
</reference>
<reference evidence="1" key="1">
    <citation type="submission" date="2022-11" db="EMBL/GenBank/DDBJ databases">
        <authorList>
            <person name="Petersen C."/>
        </authorList>
    </citation>
    <scope>NUCLEOTIDE SEQUENCE</scope>
    <source>
        <strain evidence="1">IBT 30069</strain>
    </source>
</reference>